<name>A0A7C1SKJ6_UNCW3</name>
<dbReference type="GO" id="GO:0001682">
    <property type="term" value="P:tRNA 5'-leader removal"/>
    <property type="evidence" value="ECO:0007669"/>
    <property type="project" value="UniProtKB-UniRule"/>
</dbReference>
<dbReference type="InterPro" id="IPR014721">
    <property type="entry name" value="Ribsml_uS5_D2-typ_fold_subgr"/>
</dbReference>
<dbReference type="GO" id="GO:0000049">
    <property type="term" value="F:tRNA binding"/>
    <property type="evidence" value="ECO:0007669"/>
    <property type="project" value="UniProtKB-UniRule"/>
</dbReference>
<comment type="function">
    <text evidence="1 7">RNaseP catalyzes the removal of the 5'-leader sequence from pre-tRNA to produce the mature 5'-terminus. It can also cleave other RNA substrates such as 4.5S RNA. The protein component plays an auxiliary but essential role in vivo by binding to the 5'-leader sequence and broadening the substrate specificity of the ribozyme.</text>
</comment>
<keyword evidence="5 7" id="KW-0378">Hydrolase</keyword>
<dbReference type="EMBL" id="DSTU01000004">
    <property type="protein sequence ID" value="HFJ53564.1"/>
    <property type="molecule type" value="Genomic_DNA"/>
</dbReference>
<evidence type="ECO:0000256" key="4">
    <source>
        <dbReference type="ARBA" id="ARBA00022759"/>
    </source>
</evidence>
<dbReference type="AlphaFoldDB" id="A0A7C1SKJ6"/>
<evidence type="ECO:0000256" key="1">
    <source>
        <dbReference type="ARBA" id="ARBA00002663"/>
    </source>
</evidence>
<dbReference type="Gene3D" id="3.30.230.10">
    <property type="match status" value="1"/>
</dbReference>
<dbReference type="HAMAP" id="MF_00227">
    <property type="entry name" value="RNase_P"/>
    <property type="match status" value="1"/>
</dbReference>
<protein>
    <recommendedName>
        <fullName evidence="7 8">Ribonuclease P protein component</fullName>
        <shortName evidence="7">RNase P protein</shortName>
        <shortName evidence="7">RNaseP protein</shortName>
        <ecNumber evidence="7 8">3.1.26.5</ecNumber>
    </recommendedName>
    <alternativeName>
        <fullName evidence="7">Protein C5</fullName>
    </alternativeName>
</protein>
<dbReference type="Pfam" id="PF00825">
    <property type="entry name" value="Ribonuclease_P"/>
    <property type="match status" value="1"/>
</dbReference>
<keyword evidence="3 7" id="KW-0540">Nuclease</keyword>
<accession>A0A7C1SKJ6</accession>
<evidence type="ECO:0000256" key="7">
    <source>
        <dbReference type="HAMAP-Rule" id="MF_00227"/>
    </source>
</evidence>
<sequence>MRESLKRVEIVRHRRAVISIAQQGKRIVSPLFTLKYLKTETHNPARRIAFHLSSKIHGAVIRNLLKRRLREIYRRNKEWLPAGYDYIVQVRPGAENLSYEALKQEIRKLFWGVSACSQDSSCS</sequence>
<dbReference type="InterPro" id="IPR020539">
    <property type="entry name" value="RNase_P_CS"/>
</dbReference>
<evidence type="ECO:0000313" key="10">
    <source>
        <dbReference type="EMBL" id="HFJ53564.1"/>
    </source>
</evidence>
<dbReference type="EC" id="3.1.26.5" evidence="7 8"/>
<comment type="catalytic activity">
    <reaction evidence="7">
        <text>Endonucleolytic cleavage of RNA, removing 5'-extranucleotides from tRNA precursor.</text>
        <dbReference type="EC" id="3.1.26.5"/>
    </reaction>
</comment>
<evidence type="ECO:0000256" key="5">
    <source>
        <dbReference type="ARBA" id="ARBA00022801"/>
    </source>
</evidence>
<dbReference type="EMBL" id="DSLG01000008">
    <property type="protein sequence ID" value="HEA87725.1"/>
    <property type="molecule type" value="Genomic_DNA"/>
</dbReference>
<dbReference type="InterPro" id="IPR020568">
    <property type="entry name" value="Ribosomal_Su5_D2-typ_SF"/>
</dbReference>
<comment type="caution">
    <text evidence="9">The sequence shown here is derived from an EMBL/GenBank/DDBJ whole genome shotgun (WGS) entry which is preliminary data.</text>
</comment>
<organism evidence="9">
    <name type="scientific">candidate division WOR-3 bacterium</name>
    <dbReference type="NCBI Taxonomy" id="2052148"/>
    <lineage>
        <taxon>Bacteria</taxon>
        <taxon>Bacteria division WOR-3</taxon>
    </lineage>
</organism>
<evidence type="ECO:0000256" key="2">
    <source>
        <dbReference type="ARBA" id="ARBA00022694"/>
    </source>
</evidence>
<gene>
    <name evidence="7 9" type="primary">rnpA</name>
    <name evidence="9" type="ORF">ENP94_06955</name>
    <name evidence="10" type="ORF">ENS16_02605</name>
</gene>
<dbReference type="GO" id="GO:0004526">
    <property type="term" value="F:ribonuclease P activity"/>
    <property type="evidence" value="ECO:0007669"/>
    <property type="project" value="UniProtKB-UniRule"/>
</dbReference>
<comment type="similarity">
    <text evidence="7">Belongs to the RnpA family.</text>
</comment>
<evidence type="ECO:0000256" key="6">
    <source>
        <dbReference type="ARBA" id="ARBA00022884"/>
    </source>
</evidence>
<keyword evidence="4 7" id="KW-0255">Endonuclease</keyword>
<keyword evidence="2 7" id="KW-0819">tRNA processing</keyword>
<dbReference type="NCBIfam" id="TIGR00188">
    <property type="entry name" value="rnpA"/>
    <property type="match status" value="1"/>
</dbReference>
<evidence type="ECO:0000256" key="8">
    <source>
        <dbReference type="NCBIfam" id="TIGR00188"/>
    </source>
</evidence>
<comment type="subunit">
    <text evidence="7">Consists of a catalytic RNA component (M1 or rnpB) and a protein subunit.</text>
</comment>
<keyword evidence="6 7" id="KW-0694">RNA-binding</keyword>
<dbReference type="InterPro" id="IPR000100">
    <property type="entry name" value="RNase_P"/>
</dbReference>
<dbReference type="SUPFAM" id="SSF54211">
    <property type="entry name" value="Ribosomal protein S5 domain 2-like"/>
    <property type="match status" value="1"/>
</dbReference>
<dbReference type="PANTHER" id="PTHR33992:SF1">
    <property type="entry name" value="RIBONUCLEASE P PROTEIN COMPONENT"/>
    <property type="match status" value="1"/>
</dbReference>
<evidence type="ECO:0000256" key="3">
    <source>
        <dbReference type="ARBA" id="ARBA00022722"/>
    </source>
</evidence>
<proteinExistence type="inferred from homology"/>
<reference evidence="9" key="1">
    <citation type="journal article" date="2020" name="mSystems">
        <title>Genome- and Community-Level Interaction Insights into Carbon Utilization and Element Cycling Functions of Hydrothermarchaeota in Hydrothermal Sediment.</title>
        <authorList>
            <person name="Zhou Z."/>
            <person name="Liu Y."/>
            <person name="Xu W."/>
            <person name="Pan J."/>
            <person name="Luo Z.H."/>
            <person name="Li M."/>
        </authorList>
    </citation>
    <scope>NUCLEOTIDE SEQUENCE [LARGE SCALE GENOMIC DNA]</scope>
    <source>
        <strain evidence="9">SpSt-265</strain>
        <strain evidence="10">SpSt-465</strain>
    </source>
</reference>
<dbReference type="PANTHER" id="PTHR33992">
    <property type="entry name" value="RIBONUCLEASE P PROTEIN COMPONENT"/>
    <property type="match status" value="1"/>
</dbReference>
<evidence type="ECO:0000313" key="9">
    <source>
        <dbReference type="EMBL" id="HEA87725.1"/>
    </source>
</evidence>
<dbReference type="GO" id="GO:0042781">
    <property type="term" value="F:3'-tRNA processing endoribonuclease activity"/>
    <property type="evidence" value="ECO:0007669"/>
    <property type="project" value="TreeGrafter"/>
</dbReference>
<dbReference type="PROSITE" id="PS00648">
    <property type="entry name" value="RIBONUCLEASE_P"/>
    <property type="match status" value="1"/>
</dbReference>
<dbReference type="GO" id="GO:0030677">
    <property type="term" value="C:ribonuclease P complex"/>
    <property type="evidence" value="ECO:0007669"/>
    <property type="project" value="TreeGrafter"/>
</dbReference>